<dbReference type="PROSITE" id="PS00135">
    <property type="entry name" value="TRYPSIN_SER"/>
    <property type="match status" value="1"/>
</dbReference>
<keyword evidence="2" id="KW-1015">Disulfide bond</keyword>
<dbReference type="STRING" id="1285242.A6A04_15490"/>
<evidence type="ECO:0000259" key="5">
    <source>
        <dbReference type="PROSITE" id="PS50240"/>
    </source>
</evidence>
<name>A0A178MT17_9PROT</name>
<protein>
    <submittedName>
        <fullName evidence="6">Protease ydgD</fullName>
    </submittedName>
</protein>
<evidence type="ECO:0000313" key="6">
    <source>
        <dbReference type="EMBL" id="OAN52901.1"/>
    </source>
</evidence>
<dbReference type="AlphaFoldDB" id="A0A178MT17"/>
<keyword evidence="1 4" id="KW-0732">Signal</keyword>
<dbReference type="OrthoDB" id="267336at2"/>
<dbReference type="InterPro" id="IPR050966">
    <property type="entry name" value="Glutamyl_endopeptidase"/>
</dbReference>
<comment type="caution">
    <text evidence="6">The sequence shown here is derived from an EMBL/GenBank/DDBJ whole genome shotgun (WGS) entry which is preliminary data.</text>
</comment>
<gene>
    <name evidence="6" type="ORF">A6A04_15490</name>
</gene>
<dbReference type="Proteomes" id="UP000078428">
    <property type="component" value="Unassembled WGS sequence"/>
</dbReference>
<feature type="chain" id="PRO_5008092218" evidence="4">
    <location>
        <begin position="21"/>
        <end position="271"/>
    </location>
</feature>
<accession>A0A178MT17</accession>
<dbReference type="GO" id="GO:0006508">
    <property type="term" value="P:proteolysis"/>
    <property type="evidence" value="ECO:0007669"/>
    <property type="project" value="UniProtKB-KW"/>
</dbReference>
<dbReference type="InterPro" id="IPR001314">
    <property type="entry name" value="Peptidase_S1A"/>
</dbReference>
<reference evidence="6 7" key="1">
    <citation type="submission" date="2016-04" db="EMBL/GenBank/DDBJ databases">
        <title>Draft genome sequence of freshwater magnetotactic bacteria Magnetospirillum marisnigri SP-1 and Magnetospirillum moscoviense BB-1.</title>
        <authorList>
            <person name="Koziaeva V."/>
            <person name="Dziuba M.V."/>
            <person name="Ivanov T.M."/>
            <person name="Kuznetsov B."/>
            <person name="Grouzdev D.S."/>
        </authorList>
    </citation>
    <scope>NUCLEOTIDE SEQUENCE [LARGE SCALE GENOMIC DNA]</scope>
    <source>
        <strain evidence="6 7">SP-1</strain>
    </source>
</reference>
<dbReference type="SUPFAM" id="SSF50494">
    <property type="entry name" value="Trypsin-like serine proteases"/>
    <property type="match status" value="1"/>
</dbReference>
<evidence type="ECO:0000256" key="1">
    <source>
        <dbReference type="ARBA" id="ARBA00022729"/>
    </source>
</evidence>
<dbReference type="PRINTS" id="PR00722">
    <property type="entry name" value="CHYMOTRYPSIN"/>
</dbReference>
<dbReference type="RefSeq" id="WP_068490718.1">
    <property type="nucleotide sequence ID" value="NZ_LWQT01000042.1"/>
</dbReference>
<dbReference type="InterPro" id="IPR033116">
    <property type="entry name" value="TRYPSIN_SER"/>
</dbReference>
<feature type="domain" description="Peptidase S1" evidence="5">
    <location>
        <begin position="32"/>
        <end position="271"/>
    </location>
</feature>
<feature type="signal peptide" evidence="4">
    <location>
        <begin position="1"/>
        <end position="20"/>
    </location>
</feature>
<evidence type="ECO:0000256" key="2">
    <source>
        <dbReference type="ARBA" id="ARBA00023157"/>
    </source>
</evidence>
<organism evidence="6 7">
    <name type="scientific">Paramagnetospirillum marisnigri</name>
    <dbReference type="NCBI Taxonomy" id="1285242"/>
    <lineage>
        <taxon>Bacteria</taxon>
        <taxon>Pseudomonadati</taxon>
        <taxon>Pseudomonadota</taxon>
        <taxon>Alphaproteobacteria</taxon>
        <taxon>Rhodospirillales</taxon>
        <taxon>Magnetospirillaceae</taxon>
        <taxon>Paramagnetospirillum</taxon>
    </lineage>
</organism>
<dbReference type="PANTHER" id="PTHR15462">
    <property type="entry name" value="SERINE PROTEASE"/>
    <property type="match status" value="1"/>
</dbReference>
<keyword evidence="7" id="KW-1185">Reference proteome</keyword>
<dbReference type="InterPro" id="IPR009003">
    <property type="entry name" value="Peptidase_S1_PA"/>
</dbReference>
<dbReference type="Gene3D" id="2.40.10.10">
    <property type="entry name" value="Trypsin-like serine proteases"/>
    <property type="match status" value="2"/>
</dbReference>
<dbReference type="InterPro" id="IPR001254">
    <property type="entry name" value="Trypsin_dom"/>
</dbReference>
<dbReference type="GO" id="GO:0004252">
    <property type="term" value="F:serine-type endopeptidase activity"/>
    <property type="evidence" value="ECO:0007669"/>
    <property type="project" value="InterPro"/>
</dbReference>
<evidence type="ECO:0000256" key="4">
    <source>
        <dbReference type="SAM" id="SignalP"/>
    </source>
</evidence>
<keyword evidence="6" id="KW-0378">Hydrolase</keyword>
<dbReference type="EMBL" id="LWQT01000042">
    <property type="protein sequence ID" value="OAN52901.1"/>
    <property type="molecule type" value="Genomic_DNA"/>
</dbReference>
<dbReference type="SMART" id="SM00020">
    <property type="entry name" value="Tryp_SPc"/>
    <property type="match status" value="1"/>
</dbReference>
<feature type="region of interest" description="Disordered" evidence="3">
    <location>
        <begin position="252"/>
        <end position="271"/>
    </location>
</feature>
<dbReference type="PANTHER" id="PTHR15462:SF8">
    <property type="entry name" value="SERINE PROTEASE"/>
    <property type="match status" value="1"/>
</dbReference>
<keyword evidence="6" id="KW-0645">Protease</keyword>
<evidence type="ECO:0000313" key="7">
    <source>
        <dbReference type="Proteomes" id="UP000078428"/>
    </source>
</evidence>
<proteinExistence type="predicted"/>
<sequence length="271" mass="28654">MVRWFALVLAMLAFAMPASAQTKLSDRQLHGIKGADQRLAMEPAAFPWSAMGRVNFGIGHCSGTLIGPKLVATAAHCLWNRRTQRPMPASAYTFVAGFDRGEYLKASKVVALHPAPGWQFGDDRQASNSRADDWALMELEDPVGDEIGWIALAEPKTGMTIGVAGYGRDRAFVPLAHLGCRLLEQPRPGVFYHDCDAVQGESGGPVFAWVGDQIRLVAINVAVIPSKGEMGVAASVGGLKSTAMALGAASSTRAGPLSRPSGLDLGASLGR</sequence>
<dbReference type="Pfam" id="PF00089">
    <property type="entry name" value="Trypsin"/>
    <property type="match status" value="1"/>
</dbReference>
<evidence type="ECO:0000256" key="3">
    <source>
        <dbReference type="SAM" id="MobiDB-lite"/>
    </source>
</evidence>
<dbReference type="PROSITE" id="PS50240">
    <property type="entry name" value="TRYPSIN_DOM"/>
    <property type="match status" value="1"/>
</dbReference>
<dbReference type="InterPro" id="IPR043504">
    <property type="entry name" value="Peptidase_S1_PA_chymotrypsin"/>
</dbReference>